<dbReference type="InterPro" id="IPR002772">
    <property type="entry name" value="Glyco_hydro_3_C"/>
</dbReference>
<evidence type="ECO:0000259" key="2">
    <source>
        <dbReference type="Pfam" id="PF00933"/>
    </source>
</evidence>
<dbReference type="Pfam" id="PF01915">
    <property type="entry name" value="Glyco_hydro_3_C"/>
    <property type="match status" value="1"/>
</dbReference>
<dbReference type="PANTHER" id="PTHR30620">
    <property type="entry name" value="PERIPLASMIC BETA-GLUCOSIDASE-RELATED"/>
    <property type="match status" value="1"/>
</dbReference>
<dbReference type="PANTHER" id="PTHR30620:SF123">
    <property type="entry name" value="BETA-XYLOSIDASE"/>
    <property type="match status" value="1"/>
</dbReference>
<dbReference type="InterPro" id="IPR013783">
    <property type="entry name" value="Ig-like_fold"/>
</dbReference>
<dbReference type="Proteomes" id="UP001597199">
    <property type="component" value="Unassembled WGS sequence"/>
</dbReference>
<dbReference type="EMBL" id="JBHTOA010000030">
    <property type="protein sequence ID" value="MFD1399018.1"/>
    <property type="molecule type" value="Genomic_DNA"/>
</dbReference>
<reference evidence="5" key="1">
    <citation type="journal article" date="2019" name="Int. J. Syst. Evol. Microbiol.">
        <title>The Global Catalogue of Microorganisms (GCM) 10K type strain sequencing project: providing services to taxonomists for standard genome sequencing and annotation.</title>
        <authorList>
            <consortium name="The Broad Institute Genomics Platform"/>
            <consortium name="The Broad Institute Genome Sequencing Center for Infectious Disease"/>
            <person name="Wu L."/>
            <person name="Ma J."/>
        </authorList>
    </citation>
    <scope>NUCLEOTIDE SEQUENCE [LARGE SCALE GENOMIC DNA]</scope>
    <source>
        <strain evidence="5">CCM 9110</strain>
    </source>
</reference>
<dbReference type="GO" id="GO:0016787">
    <property type="term" value="F:hydrolase activity"/>
    <property type="evidence" value="ECO:0007669"/>
    <property type="project" value="UniProtKB-KW"/>
</dbReference>
<evidence type="ECO:0000313" key="5">
    <source>
        <dbReference type="Proteomes" id="UP001597199"/>
    </source>
</evidence>
<proteinExistence type="predicted"/>
<evidence type="ECO:0000313" key="4">
    <source>
        <dbReference type="EMBL" id="MFD1399018.1"/>
    </source>
</evidence>
<sequence length="767" mass="82946">MSKVKEKFRDRALPIRTRVNDLLSRMTLEEKVAQLRQDLYGWKCYQRDGDEVALTPYLTDYLAKTPGIGCLYGVFRADPWSQVTDETGIPSALSRDTAFRIQKQVMAANRFGIPALFVEEAPHGHQALGSVSYPINIGKGNSYDPALMEQMATQIRHEMAAKGVHIALVSTMDLARDPRWGRTEECLSEDGVIAAKYTEAIVKGFQGDLIYAGEDFLDQPVATHTTAQMGVVLKHVIGQGDTLGGHNSGSSIIGRRELLDIYGPLLHAARNAVGVMAAYNDIDGVPCHGNPWLLTDLLRKQNGFQGLIMADGSALDRLATNYTQPGLAARQALTAGVEESLWDELYPHLVEYVTAGLVPEALVDQAAFKILAIKFLLGVFDDPFKTPAAFDETHAQSVNLELAEESITMVKNTGILPLKTAAKIAVIGPSADNRYDLLGDYTAPQTAGQHSTIYQAIKAQYPASDVRYAKGCAIRDHEHQPQLLNEAVALAQASDVVILTLGGSSTRNFGMRFGKNGAVSSKGINMDSGENVDLASLALGGEQPALLEALAKTGKPMITIMVEGRPHELEQVLAKSAAVLLAWYPGQRGGDALAALISGQVAPSGHLNISYPRSAGQLPVYHNQRRNPAPDYYDEAKSPLLTLGTGLSYGETPVVERIQLDQTTVSKVTLQDGAKLQAMALVHNPNDTAATAVLLVATNGLTNNVVPRASHVVDFKRVTLAAHEQRQVTFTLEATAFQQTDFNYQPRLFEGPVTVSVNGQSAVFTIQ</sequence>
<dbReference type="SUPFAM" id="SSF51445">
    <property type="entry name" value="(Trans)glycosidases"/>
    <property type="match status" value="1"/>
</dbReference>
<feature type="domain" description="Glycoside hydrolase family 3 N-terminal" evidence="2">
    <location>
        <begin position="93"/>
        <end position="372"/>
    </location>
</feature>
<dbReference type="InterPro" id="IPR036881">
    <property type="entry name" value="Glyco_hydro_3_C_sf"/>
</dbReference>
<dbReference type="Gene3D" id="3.20.20.300">
    <property type="entry name" value="Glycoside hydrolase, family 3, N-terminal domain"/>
    <property type="match status" value="1"/>
</dbReference>
<gene>
    <name evidence="4" type="ORF">ACFQ41_06825</name>
</gene>
<dbReference type="InterPro" id="IPR017853">
    <property type="entry name" value="GH"/>
</dbReference>
<evidence type="ECO:0000259" key="3">
    <source>
        <dbReference type="Pfam" id="PF01915"/>
    </source>
</evidence>
<dbReference type="RefSeq" id="WP_204118210.1">
    <property type="nucleotide sequence ID" value="NZ_BOLV01000003.1"/>
</dbReference>
<keyword evidence="1 4" id="KW-0378">Hydrolase</keyword>
<feature type="domain" description="Glycoside hydrolase family 3 C-terminal" evidence="3">
    <location>
        <begin position="407"/>
        <end position="649"/>
    </location>
</feature>
<evidence type="ECO:0000256" key="1">
    <source>
        <dbReference type="ARBA" id="ARBA00022801"/>
    </source>
</evidence>
<dbReference type="InterPro" id="IPR001764">
    <property type="entry name" value="Glyco_hydro_3_N"/>
</dbReference>
<name>A0ABW4BG28_9LACO</name>
<dbReference type="Gene3D" id="2.60.40.10">
    <property type="entry name" value="Immunoglobulins"/>
    <property type="match status" value="1"/>
</dbReference>
<dbReference type="Pfam" id="PF00933">
    <property type="entry name" value="Glyco_hydro_3"/>
    <property type="match status" value="1"/>
</dbReference>
<dbReference type="PRINTS" id="PR00133">
    <property type="entry name" value="GLHYDRLASE3"/>
</dbReference>
<dbReference type="InterPro" id="IPR036962">
    <property type="entry name" value="Glyco_hydro_3_N_sf"/>
</dbReference>
<organism evidence="4 5">
    <name type="scientific">Lacticaseibacillus suilingensis</name>
    <dbReference type="NCBI Taxonomy" id="2799577"/>
    <lineage>
        <taxon>Bacteria</taxon>
        <taxon>Bacillati</taxon>
        <taxon>Bacillota</taxon>
        <taxon>Bacilli</taxon>
        <taxon>Lactobacillales</taxon>
        <taxon>Lactobacillaceae</taxon>
        <taxon>Lacticaseibacillus</taxon>
    </lineage>
</organism>
<dbReference type="SUPFAM" id="SSF52279">
    <property type="entry name" value="Beta-D-glucan exohydrolase, C-terminal domain"/>
    <property type="match status" value="1"/>
</dbReference>
<keyword evidence="5" id="KW-1185">Reference proteome</keyword>
<protein>
    <submittedName>
        <fullName evidence="4">Glycoside hydrolase family 3 N-terminal domain-containing protein</fullName>
    </submittedName>
</protein>
<comment type="caution">
    <text evidence="4">The sequence shown here is derived from an EMBL/GenBank/DDBJ whole genome shotgun (WGS) entry which is preliminary data.</text>
</comment>
<dbReference type="InterPro" id="IPR051915">
    <property type="entry name" value="Cellulose_Degrad_GH3"/>
</dbReference>
<dbReference type="Gene3D" id="3.40.50.1700">
    <property type="entry name" value="Glycoside hydrolase family 3 C-terminal domain"/>
    <property type="match status" value="1"/>
</dbReference>
<accession>A0ABW4BG28</accession>